<feature type="compositionally biased region" description="Polar residues" evidence="1">
    <location>
        <begin position="110"/>
        <end position="123"/>
    </location>
</feature>
<dbReference type="Proteomes" id="UP000887572">
    <property type="component" value="Unplaced"/>
</dbReference>
<evidence type="ECO:0000313" key="2">
    <source>
        <dbReference type="Proteomes" id="UP000887572"/>
    </source>
</evidence>
<accession>A0A914I9M6</accession>
<reference evidence="3" key="1">
    <citation type="submission" date="2022-11" db="UniProtKB">
        <authorList>
            <consortium name="WormBaseParasite"/>
        </authorList>
    </citation>
    <scope>IDENTIFICATION</scope>
</reference>
<name>A0A914I9M6_GLORO</name>
<proteinExistence type="predicted"/>
<sequence length="233" mass="26420">MKWPAFLRRFTTAEEDDIALDEPLLVLRRNVLFTLDREILFTERYERLTEVLYLNARDEYLSGRYLVAIEFGTYSGDLEDALDLLYAAFYSGTIDSSHVRPRVNGGTHHNPLQNRGTQSSDVENQSDHSAGSSSPCSSTKSNKSTLSLGSFFSFLRNHFLHHHHHQQQRGSDGGKHNGTGSRHRQDDILIGINHTHITLIEPRQHKVLDVFGDRSPEGNMSLNEKIALFCNAD</sequence>
<keyword evidence="2" id="KW-1185">Reference proteome</keyword>
<feature type="compositionally biased region" description="Low complexity" evidence="1">
    <location>
        <begin position="127"/>
        <end position="142"/>
    </location>
</feature>
<feature type="region of interest" description="Disordered" evidence="1">
    <location>
        <begin position="100"/>
        <end position="142"/>
    </location>
</feature>
<dbReference type="AlphaFoldDB" id="A0A914I9M6"/>
<evidence type="ECO:0000256" key="1">
    <source>
        <dbReference type="SAM" id="MobiDB-lite"/>
    </source>
</evidence>
<organism evidence="2 3">
    <name type="scientific">Globodera rostochiensis</name>
    <name type="common">Golden nematode worm</name>
    <name type="synonym">Heterodera rostochiensis</name>
    <dbReference type="NCBI Taxonomy" id="31243"/>
    <lineage>
        <taxon>Eukaryota</taxon>
        <taxon>Metazoa</taxon>
        <taxon>Ecdysozoa</taxon>
        <taxon>Nematoda</taxon>
        <taxon>Chromadorea</taxon>
        <taxon>Rhabditida</taxon>
        <taxon>Tylenchina</taxon>
        <taxon>Tylenchomorpha</taxon>
        <taxon>Tylenchoidea</taxon>
        <taxon>Heteroderidae</taxon>
        <taxon>Heteroderinae</taxon>
        <taxon>Globodera</taxon>
    </lineage>
</organism>
<evidence type="ECO:0000313" key="3">
    <source>
        <dbReference type="WBParaSite" id="Gr19_v10_g8777.t1"/>
    </source>
</evidence>
<protein>
    <submittedName>
        <fullName evidence="3">Uncharacterized protein</fullName>
    </submittedName>
</protein>
<feature type="region of interest" description="Disordered" evidence="1">
    <location>
        <begin position="162"/>
        <end position="183"/>
    </location>
</feature>
<dbReference type="WBParaSite" id="Gr19_v10_g8777.t1">
    <property type="protein sequence ID" value="Gr19_v10_g8777.t1"/>
    <property type="gene ID" value="Gr19_v10_g8777"/>
</dbReference>